<accession>A0A9E6XXZ6</accession>
<dbReference type="InterPro" id="IPR014721">
    <property type="entry name" value="Ribsml_uS5_D2-typ_fold_subgr"/>
</dbReference>
<dbReference type="Gene3D" id="3.30.230.10">
    <property type="match status" value="1"/>
</dbReference>
<dbReference type="GO" id="GO:0005524">
    <property type="term" value="F:ATP binding"/>
    <property type="evidence" value="ECO:0007669"/>
    <property type="project" value="InterPro"/>
</dbReference>
<evidence type="ECO:0000313" key="3">
    <source>
        <dbReference type="EMBL" id="UGS35857.1"/>
    </source>
</evidence>
<sequence length="507" mass="53072">MLARVTTFSIRGLDVRPVSVEVDISRGLPAFTIVGLGDTAIREARERVRTALQNSGFEFPLSRIVANLAPAHLRKGGSGFDLAIACGVLAASGQVPLAALERRAVFGELSLTGALRPCHGTLAVAQGARAAGLDGLFVARETAAEAALVDELEVAGAGTLRDVVEILDGTTGVHVPDDALPVAPVPSAEPDLSDVRGHAAPIEALRIAAAGGHNLLLRGAPGTGKTMLARRLPGILPPLSRQEAIDVTRIHSVTGLHRGGRLVERRPFRAPHHTISAPGLVGGGSRPTPGEASLAHHGVLFLDELSEFTRSALEALRQPLEDGRVAIVRGQHTAVFPTRFALVAATNPCPCGFGPGSPRCRCSESDHSRHARRLSGPLIDRLDLVVDVEKPDAASLAGPPATDSATVRAQVTEARERQAARLIGTGMASNAQMDAALVRRHARLGSAAQRALDAAYNDGRLSARGRDRVLKVARTLADLGGRADVSVEEMHVAISLRGEPHGAERIA</sequence>
<dbReference type="InterPro" id="IPR004482">
    <property type="entry name" value="Mg_chelat-rel"/>
</dbReference>
<proteinExistence type="inferred from homology"/>
<dbReference type="KEGG" id="sbae:DSM104329_02254"/>
<comment type="similarity">
    <text evidence="1">Belongs to the Mg-chelatase subunits D/I family. ComM subfamily.</text>
</comment>
<dbReference type="SUPFAM" id="SSF52540">
    <property type="entry name" value="P-loop containing nucleoside triphosphate hydrolases"/>
    <property type="match status" value="1"/>
</dbReference>
<evidence type="ECO:0000313" key="4">
    <source>
        <dbReference type="Proteomes" id="UP001162834"/>
    </source>
</evidence>
<reference evidence="3" key="1">
    <citation type="journal article" date="2022" name="Int. J. Syst. Evol. Microbiol.">
        <title>Pseudomonas aegrilactucae sp. nov. and Pseudomonas morbosilactucae sp. nov., pathogens causing bacterial rot of lettuce in Japan.</title>
        <authorList>
            <person name="Sawada H."/>
            <person name="Fujikawa T."/>
            <person name="Satou M."/>
        </authorList>
    </citation>
    <scope>NUCLEOTIDE SEQUENCE</scope>
    <source>
        <strain evidence="3">0166_1</strain>
    </source>
</reference>
<dbReference type="Proteomes" id="UP001162834">
    <property type="component" value="Chromosome"/>
</dbReference>
<evidence type="ECO:0000259" key="2">
    <source>
        <dbReference type="SMART" id="SM00382"/>
    </source>
</evidence>
<keyword evidence="4" id="KW-1185">Reference proteome</keyword>
<dbReference type="RefSeq" id="WP_259315537.1">
    <property type="nucleotide sequence ID" value="NZ_CP087164.1"/>
</dbReference>
<dbReference type="Pfam" id="PF01078">
    <property type="entry name" value="Mg_chelatase"/>
    <property type="match status" value="1"/>
</dbReference>
<dbReference type="PANTHER" id="PTHR32039:SF7">
    <property type="entry name" value="COMPETENCE PROTEIN COMM"/>
    <property type="match status" value="1"/>
</dbReference>
<dbReference type="Pfam" id="PF13335">
    <property type="entry name" value="Mg_chelatase_C"/>
    <property type="match status" value="1"/>
</dbReference>
<dbReference type="NCBIfam" id="TIGR00368">
    <property type="entry name" value="YifB family Mg chelatase-like AAA ATPase"/>
    <property type="match status" value="1"/>
</dbReference>
<gene>
    <name evidence="3" type="primary">comM</name>
    <name evidence="3" type="ORF">DSM104329_02254</name>
</gene>
<dbReference type="AlphaFoldDB" id="A0A9E6XXZ6"/>
<dbReference type="InterPro" id="IPR027417">
    <property type="entry name" value="P-loop_NTPase"/>
</dbReference>
<dbReference type="Gene3D" id="3.40.50.300">
    <property type="entry name" value="P-loop containing nucleotide triphosphate hydrolases"/>
    <property type="match status" value="1"/>
</dbReference>
<name>A0A9E6XXZ6_9ACTN</name>
<dbReference type="PANTHER" id="PTHR32039">
    <property type="entry name" value="MAGNESIUM-CHELATASE SUBUNIT CHLI"/>
    <property type="match status" value="1"/>
</dbReference>
<protein>
    <submittedName>
        <fullName evidence="3">Competence protein ComM</fullName>
    </submittedName>
</protein>
<dbReference type="InterPro" id="IPR045006">
    <property type="entry name" value="CHLI-like"/>
</dbReference>
<dbReference type="InterPro" id="IPR003593">
    <property type="entry name" value="AAA+_ATPase"/>
</dbReference>
<dbReference type="InterPro" id="IPR025158">
    <property type="entry name" value="Mg_chelat-rel_C"/>
</dbReference>
<evidence type="ECO:0000256" key="1">
    <source>
        <dbReference type="ARBA" id="ARBA00006354"/>
    </source>
</evidence>
<dbReference type="InterPro" id="IPR020568">
    <property type="entry name" value="Ribosomal_Su5_D2-typ_SF"/>
</dbReference>
<dbReference type="Pfam" id="PF13541">
    <property type="entry name" value="ChlI"/>
    <property type="match status" value="1"/>
</dbReference>
<organism evidence="3 4">
    <name type="scientific">Capillimicrobium parvum</name>
    <dbReference type="NCBI Taxonomy" id="2884022"/>
    <lineage>
        <taxon>Bacteria</taxon>
        <taxon>Bacillati</taxon>
        <taxon>Actinomycetota</taxon>
        <taxon>Thermoleophilia</taxon>
        <taxon>Solirubrobacterales</taxon>
        <taxon>Capillimicrobiaceae</taxon>
        <taxon>Capillimicrobium</taxon>
    </lineage>
</organism>
<feature type="domain" description="AAA+ ATPase" evidence="2">
    <location>
        <begin position="211"/>
        <end position="392"/>
    </location>
</feature>
<dbReference type="EMBL" id="CP087164">
    <property type="protein sequence ID" value="UGS35857.1"/>
    <property type="molecule type" value="Genomic_DNA"/>
</dbReference>
<dbReference type="SUPFAM" id="SSF54211">
    <property type="entry name" value="Ribosomal protein S5 domain 2-like"/>
    <property type="match status" value="1"/>
</dbReference>
<dbReference type="InterPro" id="IPR000523">
    <property type="entry name" value="Mg_chelatse_chII-like_cat_dom"/>
</dbReference>
<dbReference type="CDD" id="cd00009">
    <property type="entry name" value="AAA"/>
    <property type="match status" value="1"/>
</dbReference>
<dbReference type="SMART" id="SM00382">
    <property type="entry name" value="AAA"/>
    <property type="match status" value="1"/>
</dbReference>